<dbReference type="NCBIfam" id="TIGR00756">
    <property type="entry name" value="PPR"/>
    <property type="match status" value="1"/>
</dbReference>
<dbReference type="Pfam" id="PF01535">
    <property type="entry name" value="PPR"/>
    <property type="match status" value="2"/>
</dbReference>
<evidence type="ECO:0000313" key="3">
    <source>
        <dbReference type="Proteomes" id="UP000265520"/>
    </source>
</evidence>
<keyword evidence="3" id="KW-1185">Reference proteome</keyword>
<dbReference type="InterPro" id="IPR002885">
    <property type="entry name" value="PPR_rpt"/>
</dbReference>
<sequence>MAKEGIVPDHISFTSVLSACSHGRLLKEGLELFKYMVCELQMKPTEEHYGCLVKLLANDGQLDEALKIILTMPSPPDGHILGSLLAACGQNLETELADYIAK</sequence>
<organism evidence="2 3">
    <name type="scientific">Trifolium medium</name>
    <dbReference type="NCBI Taxonomy" id="97028"/>
    <lineage>
        <taxon>Eukaryota</taxon>
        <taxon>Viridiplantae</taxon>
        <taxon>Streptophyta</taxon>
        <taxon>Embryophyta</taxon>
        <taxon>Tracheophyta</taxon>
        <taxon>Spermatophyta</taxon>
        <taxon>Magnoliopsida</taxon>
        <taxon>eudicotyledons</taxon>
        <taxon>Gunneridae</taxon>
        <taxon>Pentapetalae</taxon>
        <taxon>rosids</taxon>
        <taxon>fabids</taxon>
        <taxon>Fabales</taxon>
        <taxon>Fabaceae</taxon>
        <taxon>Papilionoideae</taxon>
        <taxon>50 kb inversion clade</taxon>
        <taxon>NPAAA clade</taxon>
        <taxon>Hologalegina</taxon>
        <taxon>IRL clade</taxon>
        <taxon>Trifolieae</taxon>
        <taxon>Trifolium</taxon>
    </lineage>
</organism>
<dbReference type="AlphaFoldDB" id="A0A392RUV4"/>
<dbReference type="Gene3D" id="1.25.40.10">
    <property type="entry name" value="Tetratricopeptide repeat domain"/>
    <property type="match status" value="1"/>
</dbReference>
<dbReference type="GO" id="GO:0009451">
    <property type="term" value="P:RNA modification"/>
    <property type="evidence" value="ECO:0007669"/>
    <property type="project" value="InterPro"/>
</dbReference>
<dbReference type="PANTHER" id="PTHR47926">
    <property type="entry name" value="PENTATRICOPEPTIDE REPEAT-CONTAINING PROTEIN"/>
    <property type="match status" value="1"/>
</dbReference>
<reference evidence="2 3" key="1">
    <citation type="journal article" date="2018" name="Front. Plant Sci.">
        <title>Red Clover (Trifolium pratense) and Zigzag Clover (T. medium) - A Picture of Genomic Similarities and Differences.</title>
        <authorList>
            <person name="Dluhosova J."/>
            <person name="Istvanek J."/>
            <person name="Nedelnik J."/>
            <person name="Repkova J."/>
        </authorList>
    </citation>
    <scope>NUCLEOTIDE SEQUENCE [LARGE SCALE GENOMIC DNA]</scope>
    <source>
        <strain evidence="3">cv. 10/8</strain>
        <tissue evidence="2">Leaf</tissue>
    </source>
</reference>
<dbReference type="PANTHER" id="PTHR47926:SF386">
    <property type="entry name" value="PENTATRICOPEPTIDE REPEAT-CONTAINING PROTEIN"/>
    <property type="match status" value="1"/>
</dbReference>
<dbReference type="PROSITE" id="PS51257">
    <property type="entry name" value="PROKAR_LIPOPROTEIN"/>
    <property type="match status" value="1"/>
</dbReference>
<dbReference type="InterPro" id="IPR046960">
    <property type="entry name" value="PPR_At4g14850-like_plant"/>
</dbReference>
<accession>A0A392RUV4</accession>
<name>A0A392RUV4_9FABA</name>
<protein>
    <submittedName>
        <fullName evidence="2">Pentatricopeptide repeat-containing protein chloroplastic-like</fullName>
    </submittedName>
</protein>
<proteinExistence type="predicted"/>
<dbReference type="Proteomes" id="UP000265520">
    <property type="component" value="Unassembled WGS sequence"/>
</dbReference>
<comment type="caution">
    <text evidence="2">The sequence shown here is derived from an EMBL/GenBank/DDBJ whole genome shotgun (WGS) entry which is preliminary data.</text>
</comment>
<dbReference type="InterPro" id="IPR011990">
    <property type="entry name" value="TPR-like_helical_dom_sf"/>
</dbReference>
<evidence type="ECO:0000256" key="1">
    <source>
        <dbReference type="ARBA" id="ARBA00022737"/>
    </source>
</evidence>
<feature type="non-terminal residue" evidence="2">
    <location>
        <position position="102"/>
    </location>
</feature>
<keyword evidence="1" id="KW-0677">Repeat</keyword>
<dbReference type="EMBL" id="LXQA010266796">
    <property type="protein sequence ID" value="MCI39376.1"/>
    <property type="molecule type" value="Genomic_DNA"/>
</dbReference>
<evidence type="ECO:0000313" key="2">
    <source>
        <dbReference type="EMBL" id="MCI39376.1"/>
    </source>
</evidence>
<dbReference type="GO" id="GO:0003723">
    <property type="term" value="F:RNA binding"/>
    <property type="evidence" value="ECO:0007669"/>
    <property type="project" value="InterPro"/>
</dbReference>